<dbReference type="Proteomes" id="UP001139168">
    <property type="component" value="Unassembled WGS sequence"/>
</dbReference>
<keyword evidence="6" id="KW-1185">Reference proteome</keyword>
<evidence type="ECO:0000313" key="5">
    <source>
        <dbReference type="EMBL" id="MCC3266957.1"/>
    </source>
</evidence>
<organism evidence="5 6">
    <name type="scientific">Arthrobacter gengyunqii</name>
    <dbReference type="NCBI Taxonomy" id="2886940"/>
    <lineage>
        <taxon>Bacteria</taxon>
        <taxon>Bacillati</taxon>
        <taxon>Actinomycetota</taxon>
        <taxon>Actinomycetes</taxon>
        <taxon>Micrococcales</taxon>
        <taxon>Micrococcaceae</taxon>
        <taxon>Arthrobacter</taxon>
    </lineage>
</organism>
<evidence type="ECO:0000259" key="4">
    <source>
        <dbReference type="Pfam" id="PF13377"/>
    </source>
</evidence>
<dbReference type="Gene3D" id="3.40.50.2300">
    <property type="match status" value="1"/>
</dbReference>
<sequence>MEESGAPQHIEGGVVVDHVELAADLPVPLTSVRSDRDRMGRLALELLDRIAGRDVSSILLPPVLVPRASTLRTGSTA</sequence>
<keyword evidence="3" id="KW-0804">Transcription</keyword>
<gene>
    <name evidence="5" type="ORF">LJ752_13000</name>
</gene>
<dbReference type="Pfam" id="PF13377">
    <property type="entry name" value="Peripla_BP_3"/>
    <property type="match status" value="1"/>
</dbReference>
<protein>
    <submittedName>
        <fullName evidence="5">Substrate-binding domain-containing protein</fullName>
    </submittedName>
</protein>
<name>A0ABS8GLU3_9MICC</name>
<reference evidence="5" key="1">
    <citation type="submission" date="2021-10" db="EMBL/GenBank/DDBJ databases">
        <title>Novel species in genus Arthrobacter.</title>
        <authorList>
            <person name="Liu Y."/>
        </authorList>
    </citation>
    <scope>NUCLEOTIDE SEQUENCE</scope>
    <source>
        <strain evidence="5">Zg-Y786</strain>
    </source>
</reference>
<keyword evidence="2" id="KW-0238">DNA-binding</keyword>
<dbReference type="RefSeq" id="WP_227891760.1">
    <property type="nucleotide sequence ID" value="NZ_JAJFZQ010000006.1"/>
</dbReference>
<dbReference type="InterPro" id="IPR028082">
    <property type="entry name" value="Peripla_BP_I"/>
</dbReference>
<comment type="caution">
    <text evidence="5">The sequence shown here is derived from an EMBL/GenBank/DDBJ whole genome shotgun (WGS) entry which is preliminary data.</text>
</comment>
<feature type="domain" description="Transcriptional regulator LacI/GalR-like sensor" evidence="4">
    <location>
        <begin position="16"/>
        <end position="70"/>
    </location>
</feature>
<dbReference type="SUPFAM" id="SSF53822">
    <property type="entry name" value="Periplasmic binding protein-like I"/>
    <property type="match status" value="1"/>
</dbReference>
<evidence type="ECO:0000256" key="1">
    <source>
        <dbReference type="ARBA" id="ARBA00023015"/>
    </source>
</evidence>
<evidence type="ECO:0000313" key="6">
    <source>
        <dbReference type="Proteomes" id="UP001139168"/>
    </source>
</evidence>
<dbReference type="InterPro" id="IPR046335">
    <property type="entry name" value="LacI/GalR-like_sensor"/>
</dbReference>
<evidence type="ECO:0000256" key="3">
    <source>
        <dbReference type="ARBA" id="ARBA00023163"/>
    </source>
</evidence>
<accession>A0ABS8GLU3</accession>
<proteinExistence type="predicted"/>
<evidence type="ECO:0000256" key="2">
    <source>
        <dbReference type="ARBA" id="ARBA00023125"/>
    </source>
</evidence>
<keyword evidence="1" id="KW-0805">Transcription regulation</keyword>
<dbReference type="EMBL" id="JAJFZQ010000006">
    <property type="protein sequence ID" value="MCC3266957.1"/>
    <property type="molecule type" value="Genomic_DNA"/>
</dbReference>